<sequence>MRLIFLGSSCVMPHASCVVCFQLSGVHSALFGVQFGSGYSNIRYPTSSTFFIPSDIFPEKRGRERGERTSGGKASQKAFRVKNPTVNCAQGESSRVVDREALRPNYRIRLAQCPDAMMAWDGATLTLPLWPIRPTQDS</sequence>
<dbReference type="InParanoid" id="A0A317XIK0"/>
<protein>
    <submittedName>
        <fullName evidence="1">Uncharacterized protein</fullName>
    </submittedName>
</protein>
<accession>A0A317XIK0</accession>
<keyword evidence="2" id="KW-1185">Reference proteome</keyword>
<proteinExistence type="predicted"/>
<name>A0A317XIK0_9BASI</name>
<reference evidence="1 2" key="1">
    <citation type="journal article" date="2018" name="Mol. Biol. Evol.">
        <title>Broad Genomic Sampling Reveals a Smut Pathogenic Ancestry of the Fungal Clade Ustilaginomycotina.</title>
        <authorList>
            <person name="Kijpornyongpan T."/>
            <person name="Mondo S.J."/>
            <person name="Barry K."/>
            <person name="Sandor L."/>
            <person name="Lee J."/>
            <person name="Lipzen A."/>
            <person name="Pangilinan J."/>
            <person name="LaButti K."/>
            <person name="Hainaut M."/>
            <person name="Henrissat B."/>
            <person name="Grigoriev I.V."/>
            <person name="Spatafora J.W."/>
            <person name="Aime M.C."/>
        </authorList>
    </citation>
    <scope>NUCLEOTIDE SEQUENCE [LARGE SCALE GENOMIC DNA]</scope>
    <source>
        <strain evidence="1 2">MCA 3645</strain>
    </source>
</reference>
<dbReference type="EMBL" id="KZ819203">
    <property type="protein sequence ID" value="PWY97657.1"/>
    <property type="molecule type" value="Genomic_DNA"/>
</dbReference>
<dbReference type="AlphaFoldDB" id="A0A317XIK0"/>
<gene>
    <name evidence="1" type="ORF">BCV70DRAFT_46741</name>
</gene>
<evidence type="ECO:0000313" key="2">
    <source>
        <dbReference type="Proteomes" id="UP000246740"/>
    </source>
</evidence>
<dbReference type="Proteomes" id="UP000246740">
    <property type="component" value="Unassembled WGS sequence"/>
</dbReference>
<organism evidence="1 2">
    <name type="scientific">Testicularia cyperi</name>
    <dbReference type="NCBI Taxonomy" id="1882483"/>
    <lineage>
        <taxon>Eukaryota</taxon>
        <taxon>Fungi</taxon>
        <taxon>Dikarya</taxon>
        <taxon>Basidiomycota</taxon>
        <taxon>Ustilaginomycotina</taxon>
        <taxon>Ustilaginomycetes</taxon>
        <taxon>Ustilaginales</taxon>
        <taxon>Anthracoideaceae</taxon>
        <taxon>Testicularia</taxon>
    </lineage>
</organism>
<evidence type="ECO:0000313" key="1">
    <source>
        <dbReference type="EMBL" id="PWY97657.1"/>
    </source>
</evidence>